<evidence type="ECO:0000313" key="11">
    <source>
        <dbReference type="EMBL" id="MDK4325955.1"/>
    </source>
</evidence>
<comment type="similarity">
    <text evidence="1 8">Belongs to the thiolase-like superfamily. Thiolase family.</text>
</comment>
<dbReference type="NCBIfam" id="TIGR01930">
    <property type="entry name" value="AcCoA-C-Actrans"/>
    <property type="match status" value="1"/>
</dbReference>
<keyword evidence="3 8" id="KW-0808">Transferase</keyword>
<evidence type="ECO:0000256" key="2">
    <source>
        <dbReference type="ARBA" id="ARBA00012705"/>
    </source>
</evidence>
<evidence type="ECO:0000256" key="3">
    <source>
        <dbReference type="ARBA" id="ARBA00022679"/>
    </source>
</evidence>
<evidence type="ECO:0000256" key="7">
    <source>
        <dbReference type="PIRSR" id="PIRSR000429-1"/>
    </source>
</evidence>
<evidence type="ECO:0000313" key="12">
    <source>
        <dbReference type="Proteomes" id="UP001226160"/>
    </source>
</evidence>
<evidence type="ECO:0000259" key="10">
    <source>
        <dbReference type="Pfam" id="PF02803"/>
    </source>
</evidence>
<accession>A0AAP4BT60</accession>
<dbReference type="PROSITE" id="PS00098">
    <property type="entry name" value="THIOLASE_1"/>
    <property type="match status" value="1"/>
</dbReference>
<protein>
    <recommendedName>
        <fullName evidence="6">Probable acetyl-CoA acetyltransferase</fullName>
        <ecNumber evidence="2">2.3.1.9</ecNumber>
    </recommendedName>
    <alternativeName>
        <fullName evidence="5">Acetoacetyl-CoA thiolase</fullName>
    </alternativeName>
</protein>
<dbReference type="RefSeq" id="WP_249605975.1">
    <property type="nucleotide sequence ID" value="NZ_CP091865.1"/>
</dbReference>
<dbReference type="Pfam" id="PF00108">
    <property type="entry name" value="Thiolase_N"/>
    <property type="match status" value="1"/>
</dbReference>
<dbReference type="PANTHER" id="PTHR18919:SF107">
    <property type="entry name" value="ACETYL-COA ACETYLTRANSFERASE, CYTOSOLIC"/>
    <property type="match status" value="1"/>
</dbReference>
<feature type="active site" description="Proton acceptor" evidence="7">
    <location>
        <position position="364"/>
    </location>
</feature>
<feature type="active site" description="Proton acceptor" evidence="7">
    <location>
        <position position="394"/>
    </location>
</feature>
<reference evidence="11" key="1">
    <citation type="submission" date="2023-05" db="EMBL/GenBank/DDBJ databases">
        <title>Metabolic capabilities are highly conserved among human nasal-associated Corynebacterium species in pangenomic analyses.</title>
        <authorList>
            <person name="Tran T.H."/>
            <person name="Roberts A.Q."/>
            <person name="Escapa I.F."/>
            <person name="Gao W."/>
            <person name="Conlan S."/>
            <person name="Kong H."/>
            <person name="Segre J.A."/>
            <person name="Kelly M.S."/>
            <person name="Lemon K.P."/>
        </authorList>
    </citation>
    <scope>NUCLEOTIDE SEQUENCE</scope>
    <source>
        <strain evidence="11">KPL2654</strain>
    </source>
</reference>
<feature type="domain" description="Thiolase N-terminal" evidence="9">
    <location>
        <begin position="20"/>
        <end position="277"/>
    </location>
</feature>
<evidence type="ECO:0000259" key="9">
    <source>
        <dbReference type="Pfam" id="PF00108"/>
    </source>
</evidence>
<dbReference type="PIRSF" id="PIRSF000429">
    <property type="entry name" value="Ac-CoA_Ac_transf"/>
    <property type="match status" value="1"/>
</dbReference>
<dbReference type="Gene3D" id="3.40.47.10">
    <property type="match status" value="1"/>
</dbReference>
<dbReference type="InterPro" id="IPR016039">
    <property type="entry name" value="Thiolase-like"/>
</dbReference>
<proteinExistence type="inferred from homology"/>
<dbReference type="EC" id="2.3.1.9" evidence="2"/>
<evidence type="ECO:0000256" key="8">
    <source>
        <dbReference type="RuleBase" id="RU003557"/>
    </source>
</evidence>
<name>A0AAP4BT60_9CORY</name>
<dbReference type="Proteomes" id="UP001226160">
    <property type="component" value="Unassembled WGS sequence"/>
</dbReference>
<feature type="domain" description="Thiolase C-terminal" evidence="10">
    <location>
        <begin position="287"/>
        <end position="406"/>
    </location>
</feature>
<dbReference type="InterPro" id="IPR002155">
    <property type="entry name" value="Thiolase"/>
</dbReference>
<dbReference type="InterPro" id="IPR020616">
    <property type="entry name" value="Thiolase_N"/>
</dbReference>
<dbReference type="InterPro" id="IPR020615">
    <property type="entry name" value="Thiolase_acyl_enz_int_AS"/>
</dbReference>
<sequence length="409" mass="41463">MTAQENTQSSAAETAAADDIVIVGAARTPFGKLLGGLSSLPATELGAHATQAALHNAGIDPEVVDALIFGQVLQAGAGQNPAKQIALGAGISRRAHTTTVNKVCLSGLSSIIDGARLLRSNEADVVVAGGAESMSNAPHLLTSSRAGKKFGNITGVDHMAHDGLVDADKGISMGELTENYAEEYPVSAEEENACAARSHQNAARARDNGTFDKEIVPVTVKTRKGEVTVDADEGIRDGVTAEKLANLPAAFVKDGSITAGNSSPITDGAAAVVLTRREHAHKQGWAVLATLRAPGQVAGPDGSLQAQPANALEAALARQGWSVSDLDLVEINEAFAAVVVKSAQQLGLDPETVNRSGGAIALGHPIGASGARLVVHTAHLLASGKAQRAGVALCGGGGQGEALLLDAAK</sequence>
<dbReference type="PROSITE" id="PS00737">
    <property type="entry name" value="THIOLASE_2"/>
    <property type="match status" value="1"/>
</dbReference>
<dbReference type="AlphaFoldDB" id="A0AAP4BT60"/>
<organism evidence="11 12">
    <name type="scientific">Corynebacterium propinquum</name>
    <dbReference type="NCBI Taxonomy" id="43769"/>
    <lineage>
        <taxon>Bacteria</taxon>
        <taxon>Bacillati</taxon>
        <taxon>Actinomycetota</taxon>
        <taxon>Actinomycetes</taxon>
        <taxon>Mycobacteriales</taxon>
        <taxon>Corynebacteriaceae</taxon>
        <taxon>Corynebacterium</taxon>
    </lineage>
</organism>
<evidence type="ECO:0000256" key="6">
    <source>
        <dbReference type="ARBA" id="ARBA00040529"/>
    </source>
</evidence>
<evidence type="ECO:0000256" key="5">
    <source>
        <dbReference type="ARBA" id="ARBA00030755"/>
    </source>
</evidence>
<dbReference type="GO" id="GO:0003985">
    <property type="term" value="F:acetyl-CoA C-acetyltransferase activity"/>
    <property type="evidence" value="ECO:0007669"/>
    <property type="project" value="UniProtKB-EC"/>
</dbReference>
<gene>
    <name evidence="11" type="ORF">QPX54_05415</name>
</gene>
<dbReference type="CDD" id="cd00751">
    <property type="entry name" value="thiolase"/>
    <property type="match status" value="1"/>
</dbReference>
<evidence type="ECO:0000256" key="1">
    <source>
        <dbReference type="ARBA" id="ARBA00010982"/>
    </source>
</evidence>
<keyword evidence="4 8" id="KW-0012">Acyltransferase</keyword>
<dbReference type="InterPro" id="IPR020613">
    <property type="entry name" value="Thiolase_CS"/>
</dbReference>
<dbReference type="SUPFAM" id="SSF53901">
    <property type="entry name" value="Thiolase-like"/>
    <property type="match status" value="2"/>
</dbReference>
<dbReference type="EMBL" id="JASNVP010000004">
    <property type="protein sequence ID" value="MDK4325955.1"/>
    <property type="molecule type" value="Genomic_DNA"/>
</dbReference>
<comment type="caution">
    <text evidence="11">The sequence shown here is derived from an EMBL/GenBank/DDBJ whole genome shotgun (WGS) entry which is preliminary data.</text>
</comment>
<evidence type="ECO:0000256" key="4">
    <source>
        <dbReference type="ARBA" id="ARBA00023315"/>
    </source>
</evidence>
<dbReference type="InterPro" id="IPR020617">
    <property type="entry name" value="Thiolase_C"/>
</dbReference>
<dbReference type="PANTHER" id="PTHR18919">
    <property type="entry name" value="ACETYL-COA C-ACYLTRANSFERASE"/>
    <property type="match status" value="1"/>
</dbReference>
<dbReference type="Pfam" id="PF02803">
    <property type="entry name" value="Thiolase_C"/>
    <property type="match status" value="1"/>
</dbReference>
<feature type="active site" description="Acyl-thioester intermediate" evidence="7">
    <location>
        <position position="104"/>
    </location>
</feature>